<organism evidence="1 2">
    <name type="scientific">Lepeophtheirus salmonis</name>
    <name type="common">Salmon louse</name>
    <name type="synonym">Caligus salmonis</name>
    <dbReference type="NCBI Taxonomy" id="72036"/>
    <lineage>
        <taxon>Eukaryota</taxon>
        <taxon>Metazoa</taxon>
        <taxon>Ecdysozoa</taxon>
        <taxon>Arthropoda</taxon>
        <taxon>Crustacea</taxon>
        <taxon>Multicrustacea</taxon>
        <taxon>Hexanauplia</taxon>
        <taxon>Copepoda</taxon>
        <taxon>Siphonostomatoida</taxon>
        <taxon>Caligidae</taxon>
        <taxon>Lepeophtheirus</taxon>
    </lineage>
</organism>
<keyword evidence="2" id="KW-1185">Reference proteome</keyword>
<name>A0A7R8CS16_LEPSM</name>
<gene>
    <name evidence="1" type="ORF">LSAA_5901</name>
</gene>
<reference evidence="1" key="1">
    <citation type="submission" date="2021-02" db="EMBL/GenBank/DDBJ databases">
        <authorList>
            <person name="Bekaert M."/>
        </authorList>
    </citation>
    <scope>NUCLEOTIDE SEQUENCE</scope>
    <source>
        <strain evidence="1">IoA-00</strain>
    </source>
</reference>
<dbReference type="AlphaFoldDB" id="A0A7R8CS16"/>
<accession>A0A7R8CS16</accession>
<dbReference type="EMBL" id="HG994594">
    <property type="protein sequence ID" value="CAF2860841.1"/>
    <property type="molecule type" value="Genomic_DNA"/>
</dbReference>
<evidence type="ECO:0000313" key="2">
    <source>
        <dbReference type="Proteomes" id="UP000675881"/>
    </source>
</evidence>
<evidence type="ECO:0000313" key="1">
    <source>
        <dbReference type="EMBL" id="CAF2860841.1"/>
    </source>
</evidence>
<proteinExistence type="predicted"/>
<protein>
    <submittedName>
        <fullName evidence="1">(salmon louse) hypothetical protein</fullName>
    </submittedName>
</protein>
<dbReference type="OrthoDB" id="427096at2759"/>
<dbReference type="Proteomes" id="UP000675881">
    <property type="component" value="Chromosome 15"/>
</dbReference>
<sequence length="144" mass="16282">MDDLGIPLFDRAALSLFQMLDTVNEGPTGIGVAIQGTCSPLLYNAVLEGLYTWMMEDLSPECVYLAISERSPLASKVHTMVYSDVDPQRFEKENLKTWLLRAEFIFESHKVKECSDKLKIVVSVLPLHILRYIPPVDLTSSYEN</sequence>